<dbReference type="GO" id="GO:0032543">
    <property type="term" value="P:mitochondrial translation"/>
    <property type="evidence" value="ECO:0007669"/>
    <property type="project" value="TreeGrafter"/>
</dbReference>
<keyword evidence="1" id="KW-0547">Nucleotide-binding</keyword>
<dbReference type="PANTHER" id="PTHR43261">
    <property type="entry name" value="TRANSLATION ELONGATION FACTOR G-RELATED"/>
    <property type="match status" value="1"/>
</dbReference>
<organism evidence="5 6">
    <name type="scientific">Hymenolepis diminuta</name>
    <name type="common">Rat tapeworm</name>
    <dbReference type="NCBI Taxonomy" id="6216"/>
    <lineage>
        <taxon>Eukaryota</taxon>
        <taxon>Metazoa</taxon>
        <taxon>Spiralia</taxon>
        <taxon>Lophotrochozoa</taxon>
        <taxon>Platyhelminthes</taxon>
        <taxon>Cestoda</taxon>
        <taxon>Eucestoda</taxon>
        <taxon>Cyclophyllidea</taxon>
        <taxon>Hymenolepididae</taxon>
        <taxon>Hymenolepis</taxon>
    </lineage>
</organism>
<evidence type="ECO:0000256" key="3">
    <source>
        <dbReference type="ARBA" id="ARBA00023134"/>
    </source>
</evidence>
<dbReference type="CDD" id="cd16262">
    <property type="entry name" value="EFG_III"/>
    <property type="match status" value="1"/>
</dbReference>
<dbReference type="InterPro" id="IPR035647">
    <property type="entry name" value="EFG_III/V"/>
</dbReference>
<evidence type="ECO:0000256" key="1">
    <source>
        <dbReference type="ARBA" id="ARBA00022741"/>
    </source>
</evidence>
<accession>A0A564Z8A1</accession>
<dbReference type="InterPro" id="IPR053905">
    <property type="entry name" value="EF-G-like_DII"/>
</dbReference>
<evidence type="ECO:0000313" key="6">
    <source>
        <dbReference type="Proteomes" id="UP000321570"/>
    </source>
</evidence>
<proteinExistence type="predicted"/>
<keyword evidence="6" id="KW-1185">Reference proteome</keyword>
<dbReference type="Pfam" id="PF22042">
    <property type="entry name" value="EF-G_D2"/>
    <property type="match status" value="1"/>
</dbReference>
<feature type="non-terminal residue" evidence="5">
    <location>
        <position position="1"/>
    </location>
</feature>
<dbReference type="InterPro" id="IPR027417">
    <property type="entry name" value="P-loop_NTPase"/>
</dbReference>
<keyword evidence="3" id="KW-0342">GTP-binding</keyword>
<dbReference type="AlphaFoldDB" id="A0A564Z8A1"/>
<dbReference type="CDD" id="cd03713">
    <property type="entry name" value="EFG_mtEFG_C"/>
    <property type="match status" value="1"/>
</dbReference>
<dbReference type="Gene3D" id="2.40.30.10">
    <property type="entry name" value="Translation factors"/>
    <property type="match status" value="1"/>
</dbReference>
<dbReference type="Proteomes" id="UP000321570">
    <property type="component" value="Unassembled WGS sequence"/>
</dbReference>
<dbReference type="SUPFAM" id="SSF50447">
    <property type="entry name" value="Translation proteins"/>
    <property type="match status" value="1"/>
</dbReference>
<dbReference type="Gene3D" id="3.30.70.240">
    <property type="match status" value="1"/>
</dbReference>
<dbReference type="InterPro" id="IPR035649">
    <property type="entry name" value="EFG_V"/>
</dbReference>
<reference evidence="5 6" key="1">
    <citation type="submission" date="2019-07" db="EMBL/GenBank/DDBJ databases">
        <authorList>
            <person name="Jastrzebski P J."/>
            <person name="Paukszto L."/>
            <person name="Jastrzebski P J."/>
        </authorList>
    </citation>
    <scope>NUCLEOTIDE SEQUENCE [LARGE SCALE GENOMIC DNA]</scope>
    <source>
        <strain evidence="5 6">WMS-il1</strain>
    </source>
</reference>
<evidence type="ECO:0000259" key="4">
    <source>
        <dbReference type="SMART" id="SM00838"/>
    </source>
</evidence>
<protein>
    <recommendedName>
        <fullName evidence="4">Elongation factor EFG domain-containing protein</fullName>
    </recommendedName>
</protein>
<dbReference type="GO" id="GO:0003924">
    <property type="term" value="F:GTPase activity"/>
    <property type="evidence" value="ECO:0007669"/>
    <property type="project" value="TreeGrafter"/>
</dbReference>
<dbReference type="SUPFAM" id="SSF54980">
    <property type="entry name" value="EF-G C-terminal domain-like"/>
    <property type="match status" value="2"/>
</dbReference>
<dbReference type="GO" id="GO:0005525">
    <property type="term" value="F:GTP binding"/>
    <property type="evidence" value="ECO:0007669"/>
    <property type="project" value="UniProtKB-KW"/>
</dbReference>
<sequence length="530" mass="57670">VTTSSKGFPVVLGSSRRNIGVQPLLDAIVDYLPDPSQRPPPPLIANTLARIQNYSASQDHISPALLTFKILFDPQRGALSLCRVFAGYVTPGMQIKNWTRSDLDNSSITEKIGGLMQLTGDAYENIERAGPGYIVALNGLQSTRTGDILGPVLAESVTKAEDVMEGDLENAFVPQPVVHAALEPRSSLAFRNLEKALTCMQREDPSFKATFDPETGQWVVAGMGDLHLEVVLSRLRREYKLEVSMGPLLTSHKEMPQAGSKFVSTSVNTGLVGGRQRTILVKLEIFSDGYMSTSNKTRISFEKGWNLENLRSGSTEGPHSSTSQHKVMACVRQGCEVAMATGGPLMRSRVLGVGVRVHYVGQLSSSTSISDDDLTRLQVPLSSQNFASFSALLRSTVVKAVKDALDGLKEWKIIEPVMAVEIQLPLDADAGSEDASLAPFMGELSRRRGEIEGVEVVERKGNCGSRDCFLRAFAPLAELSGFSAAIRSLSSGRADIALRLAHFRPVSAERQAELLRKAHIRRTRNHDSLV</sequence>
<feature type="domain" description="Elongation factor EFG" evidence="4">
    <location>
        <begin position="412"/>
        <end position="514"/>
    </location>
</feature>
<evidence type="ECO:0000256" key="2">
    <source>
        <dbReference type="ARBA" id="ARBA00022917"/>
    </source>
</evidence>
<dbReference type="InterPro" id="IPR009022">
    <property type="entry name" value="EFG_III"/>
</dbReference>
<dbReference type="InterPro" id="IPR041095">
    <property type="entry name" value="EFG_II"/>
</dbReference>
<dbReference type="GO" id="GO:0005739">
    <property type="term" value="C:mitochondrion"/>
    <property type="evidence" value="ECO:0007669"/>
    <property type="project" value="TreeGrafter"/>
</dbReference>
<dbReference type="PANTHER" id="PTHR43261:SF1">
    <property type="entry name" value="RIBOSOME-RELEASING FACTOR 2, MITOCHONDRIAL"/>
    <property type="match status" value="1"/>
</dbReference>
<keyword evidence="2" id="KW-0648">Protein biosynthesis</keyword>
<dbReference type="InterPro" id="IPR009000">
    <property type="entry name" value="Transl_B-barrel_sf"/>
</dbReference>
<name>A0A564Z8A1_HYMDI</name>
<dbReference type="GO" id="GO:0032790">
    <property type="term" value="P:ribosome disassembly"/>
    <property type="evidence" value="ECO:0007669"/>
    <property type="project" value="TreeGrafter"/>
</dbReference>
<gene>
    <name evidence="5" type="ORF">WMSIL1_LOCUS12698</name>
</gene>
<evidence type="ECO:0000313" key="5">
    <source>
        <dbReference type="EMBL" id="VUZ55004.1"/>
    </source>
</evidence>
<dbReference type="EMBL" id="CABIJS010000666">
    <property type="protein sequence ID" value="VUZ55004.1"/>
    <property type="molecule type" value="Genomic_DNA"/>
</dbReference>
<dbReference type="InterPro" id="IPR000640">
    <property type="entry name" value="EFG_V-like"/>
</dbReference>
<dbReference type="Pfam" id="PF00679">
    <property type="entry name" value="EFG_C"/>
    <property type="match status" value="1"/>
</dbReference>
<dbReference type="Gene3D" id="3.40.50.300">
    <property type="entry name" value="P-loop containing nucleotide triphosphate hydrolases"/>
    <property type="match status" value="1"/>
</dbReference>
<dbReference type="SMART" id="SM00838">
    <property type="entry name" value="EFG_C"/>
    <property type="match status" value="1"/>
</dbReference>
<dbReference type="Gene3D" id="3.30.70.870">
    <property type="entry name" value="Elongation Factor G (Translational Gtpase), domain 3"/>
    <property type="match status" value="1"/>
</dbReference>
<dbReference type="Pfam" id="PF14492">
    <property type="entry name" value="EFG_III"/>
    <property type="match status" value="1"/>
</dbReference>